<dbReference type="GO" id="GO:0015074">
    <property type="term" value="P:DNA integration"/>
    <property type="evidence" value="ECO:0007669"/>
    <property type="project" value="InterPro"/>
</dbReference>
<dbReference type="RefSeq" id="WP_068847661.1">
    <property type="nucleotide sequence ID" value="NZ_LYDR01000071.1"/>
</dbReference>
<dbReference type="PANTHER" id="PTHR30349:SF64">
    <property type="entry name" value="PROPHAGE INTEGRASE INTD-RELATED"/>
    <property type="match status" value="1"/>
</dbReference>
<gene>
    <name evidence="4" type="ORF">A6X21_21685</name>
</gene>
<dbReference type="OrthoDB" id="254233at2"/>
<dbReference type="GO" id="GO:0003677">
    <property type="term" value="F:DNA binding"/>
    <property type="evidence" value="ECO:0007669"/>
    <property type="project" value="InterPro"/>
</dbReference>
<evidence type="ECO:0000313" key="5">
    <source>
        <dbReference type="Proteomes" id="UP000094828"/>
    </source>
</evidence>
<evidence type="ECO:0000256" key="2">
    <source>
        <dbReference type="SAM" id="MobiDB-lite"/>
    </source>
</evidence>
<keyword evidence="1" id="KW-0233">DNA recombination</keyword>
<dbReference type="InterPro" id="IPR002104">
    <property type="entry name" value="Integrase_catalytic"/>
</dbReference>
<feature type="compositionally biased region" description="Basic and acidic residues" evidence="2">
    <location>
        <begin position="275"/>
        <end position="289"/>
    </location>
</feature>
<dbReference type="Proteomes" id="UP000094828">
    <property type="component" value="Unassembled WGS sequence"/>
</dbReference>
<dbReference type="GO" id="GO:0006310">
    <property type="term" value="P:DNA recombination"/>
    <property type="evidence" value="ECO:0007669"/>
    <property type="project" value="UniProtKB-KW"/>
</dbReference>
<dbReference type="CDD" id="cd00397">
    <property type="entry name" value="DNA_BRE_C"/>
    <property type="match status" value="1"/>
</dbReference>
<dbReference type="STRING" id="1841610.A6X21_21685"/>
<organism evidence="4 5">
    <name type="scientific">Planctopirus hydrillae</name>
    <dbReference type="NCBI Taxonomy" id="1841610"/>
    <lineage>
        <taxon>Bacteria</taxon>
        <taxon>Pseudomonadati</taxon>
        <taxon>Planctomycetota</taxon>
        <taxon>Planctomycetia</taxon>
        <taxon>Planctomycetales</taxon>
        <taxon>Planctomycetaceae</taxon>
        <taxon>Planctopirus</taxon>
    </lineage>
</organism>
<feature type="region of interest" description="Disordered" evidence="2">
    <location>
        <begin position="275"/>
        <end position="302"/>
    </location>
</feature>
<sequence>MSLSKRKPAYLLHRPTGQARVRISGKDTYLGKFGTPESRERYEELVTAWLMGQDPSQVALTIDDLALLFLDFAKTYYRHRDGTETRSTNHFRQALRPVIQLYGQTLVRDFGPRSLKRVRETMIEAGHCRNYINCLVGKIKRVFRWGVEEELVPPGVYQALVAVSGLREGRTAARESDPVRPVPESIVERTLPAFTSVVADMVRLQLLTGMRPGEVCQLRPGDVTRRDNEAWSYIPRHHKTEHHGRQRKIFIGPEGQKILAPYLLRAADAYCFSPRESEQERSRTRRESRQSPMTPSQARRADQRTLCEFYTKDTYNRAIQRGCETAFEMPDELRYIDRFLKRDKSLTPAQLAKLKKERQLEAAAWRKEHCWSPNQLRHTRATTIRERFGLEAAQIVLGHADPKVTEIYAERDFTKAAEIMRLIG</sequence>
<name>A0A1C3EFU2_9PLAN</name>
<dbReference type="AlphaFoldDB" id="A0A1C3EFU2"/>
<dbReference type="PROSITE" id="PS51898">
    <property type="entry name" value="TYR_RECOMBINASE"/>
    <property type="match status" value="1"/>
</dbReference>
<dbReference type="SUPFAM" id="SSF56349">
    <property type="entry name" value="DNA breaking-rejoining enzymes"/>
    <property type="match status" value="1"/>
</dbReference>
<accession>A0A1C3EFU2</accession>
<dbReference type="InterPro" id="IPR013762">
    <property type="entry name" value="Integrase-like_cat_sf"/>
</dbReference>
<evidence type="ECO:0000313" key="4">
    <source>
        <dbReference type="EMBL" id="ODA32126.1"/>
    </source>
</evidence>
<dbReference type="InterPro" id="IPR011010">
    <property type="entry name" value="DNA_brk_join_enz"/>
</dbReference>
<dbReference type="Gene3D" id="1.10.443.10">
    <property type="entry name" value="Intergrase catalytic core"/>
    <property type="match status" value="1"/>
</dbReference>
<reference evidence="4 5" key="1">
    <citation type="submission" date="2016-05" db="EMBL/GenBank/DDBJ databases">
        <title>Genomic and physiological characterization of Planctopirus sp. isolated from fresh water lake.</title>
        <authorList>
            <person name="Subhash Y."/>
            <person name="Ramana C."/>
        </authorList>
    </citation>
    <scope>NUCLEOTIDE SEQUENCE [LARGE SCALE GENOMIC DNA]</scope>
    <source>
        <strain evidence="4 5">JC280</strain>
    </source>
</reference>
<feature type="domain" description="Tyr recombinase" evidence="3">
    <location>
        <begin position="176"/>
        <end position="421"/>
    </location>
</feature>
<evidence type="ECO:0000259" key="3">
    <source>
        <dbReference type="PROSITE" id="PS51898"/>
    </source>
</evidence>
<evidence type="ECO:0000256" key="1">
    <source>
        <dbReference type="ARBA" id="ARBA00023172"/>
    </source>
</evidence>
<dbReference type="InterPro" id="IPR050090">
    <property type="entry name" value="Tyrosine_recombinase_XerCD"/>
</dbReference>
<dbReference type="EMBL" id="LYDR01000071">
    <property type="protein sequence ID" value="ODA32126.1"/>
    <property type="molecule type" value="Genomic_DNA"/>
</dbReference>
<protein>
    <recommendedName>
        <fullName evidence="3">Tyr recombinase domain-containing protein</fullName>
    </recommendedName>
</protein>
<dbReference type="PANTHER" id="PTHR30349">
    <property type="entry name" value="PHAGE INTEGRASE-RELATED"/>
    <property type="match status" value="1"/>
</dbReference>
<keyword evidence="5" id="KW-1185">Reference proteome</keyword>
<proteinExistence type="predicted"/>
<comment type="caution">
    <text evidence="4">The sequence shown here is derived from an EMBL/GenBank/DDBJ whole genome shotgun (WGS) entry which is preliminary data.</text>
</comment>